<proteinExistence type="predicted"/>
<dbReference type="HOGENOM" id="CLU_205976_0_0_11"/>
<evidence type="ECO:0000256" key="1">
    <source>
        <dbReference type="SAM" id="MobiDB-lite"/>
    </source>
</evidence>
<keyword evidence="3" id="KW-1185">Reference proteome</keyword>
<accession>F8B0Q8</accession>
<dbReference type="KEGG" id="fsy:FsymDg_3397"/>
<dbReference type="AlphaFoldDB" id="F8B0Q8"/>
<evidence type="ECO:0000313" key="2">
    <source>
        <dbReference type="EMBL" id="AEH10693.1"/>
    </source>
</evidence>
<protein>
    <recommendedName>
        <fullName evidence="4">Zinc transporter permease</fullName>
    </recommendedName>
</protein>
<dbReference type="Proteomes" id="UP000001549">
    <property type="component" value="Chromosome"/>
</dbReference>
<evidence type="ECO:0008006" key="4">
    <source>
        <dbReference type="Google" id="ProtNLM"/>
    </source>
</evidence>
<dbReference type="STRING" id="656024.FsymDg_3397"/>
<dbReference type="EMBL" id="CP002801">
    <property type="protein sequence ID" value="AEH10693.1"/>
    <property type="molecule type" value="Genomic_DNA"/>
</dbReference>
<sequence length="51" mass="5908">MTTTSHPAHHSTSEHPHTYGCGHVAVPHHDHIDYIHDNHRHADHDGHWDEH</sequence>
<reference evidence="2 3" key="1">
    <citation type="submission" date="2011-05" db="EMBL/GenBank/DDBJ databases">
        <title>Complete sequence of chromosome of Frankia symbiont of Datisca glomerata.</title>
        <authorList>
            <consortium name="US DOE Joint Genome Institute"/>
            <person name="Lucas S."/>
            <person name="Han J."/>
            <person name="Lapidus A."/>
            <person name="Cheng J.-F."/>
            <person name="Goodwin L."/>
            <person name="Pitluck S."/>
            <person name="Peters L."/>
            <person name="Mikhailova N."/>
            <person name="Chertkov O."/>
            <person name="Teshima H."/>
            <person name="Han C."/>
            <person name="Tapia R."/>
            <person name="Land M."/>
            <person name="Hauser L."/>
            <person name="Kyrpides N."/>
            <person name="Ivanova N."/>
            <person name="Pagani I."/>
            <person name="Berry A."/>
            <person name="Pawlowski K."/>
            <person name="Persson T."/>
            <person name="Vanden Heuvel B."/>
            <person name="Benson D."/>
            <person name="Woyke T."/>
        </authorList>
    </citation>
    <scope>NUCLEOTIDE SEQUENCE [LARGE SCALE GENOMIC DNA]</scope>
    <source>
        <strain evidence="3">4085684</strain>
    </source>
</reference>
<name>F8B0Q8_9ACTN</name>
<gene>
    <name evidence="2" type="ordered locus">FsymDg_3397</name>
</gene>
<organism evidence="2 3">
    <name type="scientific">Candidatus Protofrankia datiscae</name>
    <dbReference type="NCBI Taxonomy" id="2716812"/>
    <lineage>
        <taxon>Bacteria</taxon>
        <taxon>Bacillati</taxon>
        <taxon>Actinomycetota</taxon>
        <taxon>Actinomycetes</taxon>
        <taxon>Frankiales</taxon>
        <taxon>Frankiaceae</taxon>
        <taxon>Protofrankia</taxon>
    </lineage>
</organism>
<feature type="region of interest" description="Disordered" evidence="1">
    <location>
        <begin position="1"/>
        <end position="24"/>
    </location>
</feature>
<evidence type="ECO:0000313" key="3">
    <source>
        <dbReference type="Proteomes" id="UP000001549"/>
    </source>
</evidence>